<protein>
    <submittedName>
        <fullName evidence="1">YceD family protein</fullName>
    </submittedName>
</protein>
<dbReference type="Pfam" id="PF02620">
    <property type="entry name" value="YceD"/>
    <property type="match status" value="1"/>
</dbReference>
<evidence type="ECO:0000313" key="2">
    <source>
        <dbReference type="Proteomes" id="UP001597458"/>
    </source>
</evidence>
<accession>A0ABW5PQ41</accession>
<dbReference type="EMBL" id="JBHUMR010000008">
    <property type="protein sequence ID" value="MFD2616980.1"/>
    <property type="molecule type" value="Genomic_DNA"/>
</dbReference>
<name>A0ABW5PQ41_9BACI</name>
<keyword evidence="2" id="KW-1185">Reference proteome</keyword>
<dbReference type="Proteomes" id="UP001597458">
    <property type="component" value="Unassembled WGS sequence"/>
</dbReference>
<dbReference type="InterPro" id="IPR003772">
    <property type="entry name" value="YceD"/>
</dbReference>
<proteinExistence type="predicted"/>
<evidence type="ECO:0000313" key="1">
    <source>
        <dbReference type="EMBL" id="MFD2616980.1"/>
    </source>
</evidence>
<reference evidence="2" key="1">
    <citation type="journal article" date="2019" name="Int. J. Syst. Evol. Microbiol.">
        <title>The Global Catalogue of Microorganisms (GCM) 10K type strain sequencing project: providing services to taxonomists for standard genome sequencing and annotation.</title>
        <authorList>
            <consortium name="The Broad Institute Genomics Platform"/>
            <consortium name="The Broad Institute Genome Sequencing Center for Infectious Disease"/>
            <person name="Wu L."/>
            <person name="Ma J."/>
        </authorList>
    </citation>
    <scope>NUCLEOTIDE SEQUENCE [LARGE SCALE GENOMIC DNA]</scope>
    <source>
        <strain evidence="2">TISTR 2241</strain>
    </source>
</reference>
<sequence length="173" mass="20182">MALKWTLSDLLRNKEEGYVVDETVQLPLDLFHVDPEIRQLSPIHVHGYVEFMRHSITFHLTIDGTMVLPCAITLEDVDYPFHIQTSETFLLSPNYRDEELDEDDLVHTIEDDEINLTPYIVEAILVEKPMRIVSENAEKRANPSGEGWDLVSENEQKKMIDPRLEKLKQFFDE</sequence>
<comment type="caution">
    <text evidence="1">The sequence shown here is derived from an EMBL/GenBank/DDBJ whole genome shotgun (WGS) entry which is preliminary data.</text>
</comment>
<gene>
    <name evidence="1" type="ORF">ACFSTF_06595</name>
</gene>
<dbReference type="RefSeq" id="WP_141189539.1">
    <property type="nucleotide sequence ID" value="NZ_JBHUMR010000008.1"/>
</dbReference>
<organism evidence="1 2">
    <name type="scientific">Terrilactibacillus laevilacticus</name>
    <dbReference type="NCBI Taxonomy" id="1380157"/>
    <lineage>
        <taxon>Bacteria</taxon>
        <taxon>Bacillati</taxon>
        <taxon>Bacillota</taxon>
        <taxon>Bacilli</taxon>
        <taxon>Bacillales</taxon>
        <taxon>Bacillaceae</taxon>
        <taxon>Terrilactibacillus</taxon>
    </lineage>
</organism>